<keyword evidence="2" id="KW-1185">Reference proteome</keyword>
<evidence type="ECO:0000313" key="1">
    <source>
        <dbReference type="EMBL" id="MFB2835649.1"/>
    </source>
</evidence>
<dbReference type="RefSeq" id="WP_413278056.1">
    <property type="nucleotide sequence ID" value="NZ_JBHFNT010000116.1"/>
</dbReference>
<comment type="caution">
    <text evidence="1">The sequence shown here is derived from an EMBL/GenBank/DDBJ whole genome shotgun (WGS) entry which is preliminary data.</text>
</comment>
<dbReference type="EMBL" id="JBHFNT010000116">
    <property type="protein sequence ID" value="MFB2835649.1"/>
    <property type="molecule type" value="Genomic_DNA"/>
</dbReference>
<reference evidence="1 2" key="1">
    <citation type="submission" date="2024-09" db="EMBL/GenBank/DDBJ databases">
        <title>Floridaenema gen nov. (Aerosakkonemataceae, Aerosakkonematales ord. nov., Cyanobacteria) from benthic tropical and subtropical fresh waters, with the description of four new species.</title>
        <authorList>
            <person name="Moretto J.A."/>
            <person name="Berthold D.E."/>
            <person name="Lefler F.W."/>
            <person name="Huang I.-S."/>
            <person name="Laughinghouse H. IV."/>
        </authorList>
    </citation>
    <scope>NUCLEOTIDE SEQUENCE [LARGE SCALE GENOMIC DNA]</scope>
    <source>
        <strain evidence="1 2">BLCC-F167</strain>
    </source>
</reference>
<protein>
    <submittedName>
        <fullName evidence="1">Uncharacterized protein</fullName>
    </submittedName>
</protein>
<proteinExistence type="predicted"/>
<evidence type="ECO:0000313" key="2">
    <source>
        <dbReference type="Proteomes" id="UP001576780"/>
    </source>
</evidence>
<gene>
    <name evidence="1" type="ORF">ACE1CA_14045</name>
</gene>
<name>A0ABV4WKP8_9CYAN</name>
<sequence length="163" mass="19079">MRELTAEEVEIRTKRRKAFRSFVADIKPAILEFADLAGVENPQTAVEQPEKFLKVLEAFLKAEDISELEQKDKEWLHLRLMYFIGQLFLHRYGGIWFLNENPEAKSFLRYVVGYFERGSVPKNLSVDLFSVVEDFLAQPPERSLILTIKEVEEEMGLQQNREL</sequence>
<dbReference type="Proteomes" id="UP001576780">
    <property type="component" value="Unassembled WGS sequence"/>
</dbReference>
<accession>A0ABV4WKP8</accession>
<organism evidence="1 2">
    <name type="scientific">Floridaenema evergladense BLCC-F167</name>
    <dbReference type="NCBI Taxonomy" id="3153639"/>
    <lineage>
        <taxon>Bacteria</taxon>
        <taxon>Bacillati</taxon>
        <taxon>Cyanobacteriota</taxon>
        <taxon>Cyanophyceae</taxon>
        <taxon>Oscillatoriophycideae</taxon>
        <taxon>Aerosakkonematales</taxon>
        <taxon>Aerosakkonemataceae</taxon>
        <taxon>Floridanema</taxon>
        <taxon>Floridanema evergladense</taxon>
    </lineage>
</organism>